<proteinExistence type="predicted"/>
<evidence type="ECO:0000313" key="3">
    <source>
        <dbReference type="Proteomes" id="UP001558652"/>
    </source>
</evidence>
<feature type="compositionally biased region" description="Basic and acidic residues" evidence="1">
    <location>
        <begin position="814"/>
        <end position="837"/>
    </location>
</feature>
<evidence type="ECO:0000256" key="1">
    <source>
        <dbReference type="SAM" id="MobiDB-lite"/>
    </source>
</evidence>
<protein>
    <submittedName>
        <fullName evidence="2">Uncharacterized protein</fullName>
    </submittedName>
</protein>
<feature type="compositionally biased region" description="Polar residues" evidence="1">
    <location>
        <begin position="1246"/>
        <end position="1265"/>
    </location>
</feature>
<feature type="compositionally biased region" description="Polar residues" evidence="1">
    <location>
        <begin position="754"/>
        <end position="772"/>
    </location>
</feature>
<feature type="region of interest" description="Disordered" evidence="1">
    <location>
        <begin position="642"/>
        <end position="694"/>
    </location>
</feature>
<feature type="region of interest" description="Disordered" evidence="1">
    <location>
        <begin position="725"/>
        <end position="839"/>
    </location>
</feature>
<feature type="region of interest" description="Disordered" evidence="1">
    <location>
        <begin position="1246"/>
        <end position="1274"/>
    </location>
</feature>
<reference evidence="2 3" key="1">
    <citation type="submission" date="2024-07" db="EMBL/GenBank/DDBJ databases">
        <title>Chromosome-level genome assembly of the water stick insect Ranatra chinensis (Heteroptera: Nepidae).</title>
        <authorList>
            <person name="Liu X."/>
        </authorList>
    </citation>
    <scope>NUCLEOTIDE SEQUENCE [LARGE SCALE GENOMIC DNA]</scope>
    <source>
        <strain evidence="2">Cailab_2021Rc</strain>
        <tissue evidence="2">Muscle</tissue>
    </source>
</reference>
<comment type="caution">
    <text evidence="2">The sequence shown here is derived from an EMBL/GenBank/DDBJ whole genome shotgun (WGS) entry which is preliminary data.</text>
</comment>
<feature type="compositionally biased region" description="Polar residues" evidence="1">
    <location>
        <begin position="1"/>
        <end position="12"/>
    </location>
</feature>
<accession>A0ABD0YQ76</accession>
<feature type="region of interest" description="Disordered" evidence="1">
    <location>
        <begin position="1045"/>
        <end position="1083"/>
    </location>
</feature>
<gene>
    <name evidence="2" type="ORF">AAG570_009626</name>
</gene>
<feature type="compositionally biased region" description="Low complexity" evidence="1">
    <location>
        <begin position="1096"/>
        <end position="1116"/>
    </location>
</feature>
<keyword evidence="3" id="KW-1185">Reference proteome</keyword>
<feature type="compositionally biased region" description="Basic and acidic residues" evidence="1">
    <location>
        <begin position="153"/>
        <end position="163"/>
    </location>
</feature>
<name>A0ABD0YQ76_9HEMI</name>
<organism evidence="2 3">
    <name type="scientific">Ranatra chinensis</name>
    <dbReference type="NCBI Taxonomy" id="642074"/>
    <lineage>
        <taxon>Eukaryota</taxon>
        <taxon>Metazoa</taxon>
        <taxon>Ecdysozoa</taxon>
        <taxon>Arthropoda</taxon>
        <taxon>Hexapoda</taxon>
        <taxon>Insecta</taxon>
        <taxon>Pterygota</taxon>
        <taxon>Neoptera</taxon>
        <taxon>Paraneoptera</taxon>
        <taxon>Hemiptera</taxon>
        <taxon>Heteroptera</taxon>
        <taxon>Panheteroptera</taxon>
        <taxon>Nepomorpha</taxon>
        <taxon>Nepidae</taxon>
        <taxon>Ranatrinae</taxon>
        <taxon>Ranatra</taxon>
    </lineage>
</organism>
<feature type="compositionally biased region" description="Basic and acidic residues" evidence="1">
    <location>
        <begin position="1137"/>
        <end position="1156"/>
    </location>
</feature>
<dbReference type="Proteomes" id="UP001558652">
    <property type="component" value="Unassembled WGS sequence"/>
</dbReference>
<feature type="region of interest" description="Disordered" evidence="1">
    <location>
        <begin position="232"/>
        <end position="251"/>
    </location>
</feature>
<feature type="compositionally biased region" description="Basic and acidic residues" evidence="1">
    <location>
        <begin position="661"/>
        <end position="676"/>
    </location>
</feature>
<feature type="region of interest" description="Disordered" evidence="1">
    <location>
        <begin position="1095"/>
        <end position="1178"/>
    </location>
</feature>
<sequence length="1421" mass="153895">MSSDNVDGSSYRNDTDDGEEKVSESSYFPSKGRGGGCSIEVEIVKRRVPSKKVNKSTWTTEEDSHPAVRSRKKWNIRPPLIGQVSATDSEDDTQKETQGGAYFGGMVERPSVSGDTLKDYKEGNSSGAHNMEDNYFGGTLSTEKGEAATSNRSPKETGFDADRPFANVASDNFTSSRESDIIGGHKGGDVYLGGIGSQRAEVFPVSSNSSDEDIGGPFMRRVTGADKIGTSRNEASDRKLGDGFGGIQQKPGDFLQERSLIAERTQDSQGGAGKFSVRNEMASLKGVDDEANDRKEGDGYFAGTQAVPGQVLAVRSNVGRSPLLSGTLSSNRGQGSSTYISVDQISKNKSAHSCQKSGEISTSLDGVLRPAAELSVSKSFMDSSVKECIRPGGSKSQRSTQMATDQEAISLPRINLNSDSNSYGRETFCEEKLNANRVSSEVEFLRQNNGHPVTTYTRKRELSEMDASNGKKNELKIHLEGKQGNSNISSLQKFSNTPLTQVGGSSNERVDISGAGAYSNVPGQTEENTVELGNSYFRQTYPVVDESNEGSDIFLNTVQKVVEGHSQSKILEREIEGNVMSSDRPLKFVNYINEVLINQPQSHRPERELTERRVDLLKSESSSSLDPQEGHYFSNYLPRNESKYTDCKRNGGPPSLGEGDFPFRKDCRSLEGDGDRPPSAASVNSTSRPLEWDSGADVGYSNYPANDNLSTLERLALARGSAGLFARSDPEGMTGNIKKSSNSTSSKKQLVPKAQSTPVSLSGTVKSCSSISPIFPNHTAPSGGGPWKQGDKSTPEEETGSTANRARLIGSTNLREDSKFSRSDHLKTEGSEVKETGNRPYIPLFPEVMKSKEGAEKSSGVRESVANHCHIFPEVVIREHNPDKKKLSSSLEDVKDLVEGECRASTFPRSQSQVDLRPTTTKQVVISNSSSSVATVVNNKPSRSIFKDGGNIFAGDSVKVSEFGTDTGSRGGGRTADSFEYLPGPEFLTTSQDTLTKDIRKAIDLLSDFVAQGKQDENAVIGKKRLVRDIVEKLINAEYLGDTTTGEEDVWSSGGRQPEGSSRDETSSISRSSSIQPQQMNTADKCIGTSYSTVGSRSASSGWCSSSEVSKRSGSSACGESRRVLRGSSSHPPITGESKKTSKKDIRMQKIEESSKDNAGQHIGGNSSSGGGGDWRLPMTASEKLLENRKLKEVKKWEEENLISYIESEKKNQLDWIKSEINHLSNLKLLLEKHQKLKSNVNTLKRTSHRVQTSGSKQGHISDSSAADARGHRRQKFPLGVKSALACGRNEVDSSGFKNSTRPATTPGRCHVGKNISRESGWSSHHYFDTDSEIDRVQSAPALSSRKVRSTVGEQIGGGHSKSVDVATGTVSEVAVQTGRLPKPLAYSIDFLQTSNHWCTLQANHRANISSICGKSLSGQY</sequence>
<feature type="region of interest" description="Disordered" evidence="1">
    <location>
        <begin position="1"/>
        <end position="184"/>
    </location>
</feature>
<dbReference type="EMBL" id="JBFDAA010000004">
    <property type="protein sequence ID" value="KAL1137931.1"/>
    <property type="molecule type" value="Genomic_DNA"/>
</dbReference>
<feature type="compositionally biased region" description="Low complexity" evidence="1">
    <location>
        <begin position="738"/>
        <end position="748"/>
    </location>
</feature>
<evidence type="ECO:0000313" key="2">
    <source>
        <dbReference type="EMBL" id="KAL1137931.1"/>
    </source>
</evidence>